<dbReference type="OrthoDB" id="2542987at2"/>
<evidence type="ECO:0000313" key="6">
    <source>
        <dbReference type="Proteomes" id="UP000002730"/>
    </source>
</evidence>
<dbReference type="SUPFAM" id="SSF58104">
    <property type="entry name" value="Methyl-accepting chemotaxis protein (MCP) signaling domain"/>
    <property type="match status" value="1"/>
</dbReference>
<feature type="transmembrane region" description="Helical" evidence="3">
    <location>
        <begin position="68"/>
        <end position="84"/>
    </location>
</feature>
<evidence type="ECO:0000256" key="2">
    <source>
        <dbReference type="PROSITE-ProRule" id="PRU00284"/>
    </source>
</evidence>
<reference evidence="5 6" key="1">
    <citation type="submission" date="2010-08" db="EMBL/GenBank/DDBJ databases">
        <title>Complete sequence of Clostridium cellulovorans 743B.</title>
        <authorList>
            <consortium name="US DOE Joint Genome Institute"/>
            <person name="Lucas S."/>
            <person name="Copeland A."/>
            <person name="Lapidus A."/>
            <person name="Cheng J.-F."/>
            <person name="Bruce D."/>
            <person name="Goodwin L."/>
            <person name="Pitluck S."/>
            <person name="Chertkov O."/>
            <person name="Detter J.C."/>
            <person name="Han C."/>
            <person name="Tapia R."/>
            <person name="Land M."/>
            <person name="Hauser L."/>
            <person name="Chang Y.-J."/>
            <person name="Jeffries C."/>
            <person name="Kyrpides N."/>
            <person name="Ivanova N."/>
            <person name="Mikhailova N."/>
            <person name="Hemme C.L."/>
            <person name="Woyke T."/>
        </authorList>
    </citation>
    <scope>NUCLEOTIDE SEQUENCE [LARGE SCALE GENOMIC DNA]</scope>
    <source>
        <strain evidence="6">ATCC 35296 / DSM 3052 / OCM 3 / 743B</strain>
    </source>
</reference>
<feature type="transmembrane region" description="Helical" evidence="3">
    <location>
        <begin position="42"/>
        <end position="59"/>
    </location>
</feature>
<accession>D9SUL5</accession>
<keyword evidence="3" id="KW-0472">Membrane</keyword>
<dbReference type="Gene3D" id="1.10.287.950">
    <property type="entry name" value="Methyl-accepting chemotaxis protein"/>
    <property type="match status" value="1"/>
</dbReference>
<dbReference type="PANTHER" id="PTHR32089">
    <property type="entry name" value="METHYL-ACCEPTING CHEMOTAXIS PROTEIN MCPB"/>
    <property type="match status" value="1"/>
</dbReference>
<gene>
    <name evidence="5" type="ordered locus">Clocel_1164</name>
</gene>
<feature type="domain" description="Methyl-accepting transducer" evidence="4">
    <location>
        <begin position="206"/>
        <end position="463"/>
    </location>
</feature>
<proteinExistence type="predicted"/>
<evidence type="ECO:0000256" key="3">
    <source>
        <dbReference type="SAM" id="Phobius"/>
    </source>
</evidence>
<keyword evidence="6" id="KW-1185">Reference proteome</keyword>
<feature type="transmembrane region" description="Helical" evidence="3">
    <location>
        <begin position="17"/>
        <end position="36"/>
    </location>
</feature>
<dbReference type="SMART" id="SM00283">
    <property type="entry name" value="MA"/>
    <property type="match status" value="1"/>
</dbReference>
<sequence length="494" mass="54486">MNSNPELLTHVKKVNKIVSYILIFFALTSLIMTILLKKPIPLLGNISIFLGAALSIAFFKKQGFEKKVMYIATLAFTIYALTSFPVAPSIATSILLLMLSFCIIALYLNKLLVLINGIVIFIALIILQVLVKPIFNPEDFIPSLILIIIINLCLFFLTDWGEKLIFSANEKETTARNLLMELEKTMDVILTSNYSLNSDITNCNDNVGVVHEISNSMATTVQEITKGVVGQTESVNHINRMMKEADGKVSEITNFSKQLADVSSNANQVVREGSEKVSIMANQISIIGESVSKSYETVIELSNNMDEVNNFLIGITQISEQTNLLALNASIEASRAGESGKGFAVVADEVRKLAEQSGSTVEQINKIITKIKEKTQNVLIEVNKGHTAMKEGKTYGEQVNNSFNMIQSSFNNINKFISEEISKIDNLASLFSKINMESESIASIAEEHSASTEELLATTEELNANIATIYSLLKQIKDSSDKLQNVINNNIFNV</sequence>
<protein>
    <submittedName>
        <fullName evidence="5">Methyl-accepting chemotaxis sensory transducer</fullName>
    </submittedName>
</protein>
<dbReference type="eggNOG" id="COG0840">
    <property type="taxonomic scope" value="Bacteria"/>
</dbReference>
<organism evidence="5 6">
    <name type="scientific">Clostridium cellulovorans (strain ATCC 35296 / DSM 3052 / OCM 3 / 743B)</name>
    <dbReference type="NCBI Taxonomy" id="573061"/>
    <lineage>
        <taxon>Bacteria</taxon>
        <taxon>Bacillati</taxon>
        <taxon>Bacillota</taxon>
        <taxon>Clostridia</taxon>
        <taxon>Eubacteriales</taxon>
        <taxon>Clostridiaceae</taxon>
        <taxon>Clostridium</taxon>
    </lineage>
</organism>
<feature type="transmembrane region" description="Helical" evidence="3">
    <location>
        <begin position="113"/>
        <end position="134"/>
    </location>
</feature>
<dbReference type="STRING" id="573061.Clocel_1164"/>
<evidence type="ECO:0000313" key="5">
    <source>
        <dbReference type="EMBL" id="ADL50920.1"/>
    </source>
</evidence>
<dbReference type="RefSeq" id="WP_010076226.1">
    <property type="nucleotide sequence ID" value="NC_014393.1"/>
</dbReference>
<name>D9SUL5_CLOC7</name>
<evidence type="ECO:0000256" key="1">
    <source>
        <dbReference type="ARBA" id="ARBA00023224"/>
    </source>
</evidence>
<feature type="transmembrane region" description="Helical" evidence="3">
    <location>
        <begin position="140"/>
        <end position="157"/>
    </location>
</feature>
<dbReference type="PROSITE" id="PS50111">
    <property type="entry name" value="CHEMOTAXIS_TRANSDUC_2"/>
    <property type="match status" value="1"/>
</dbReference>
<keyword evidence="3" id="KW-0812">Transmembrane</keyword>
<dbReference type="GO" id="GO:0007165">
    <property type="term" value="P:signal transduction"/>
    <property type="evidence" value="ECO:0007669"/>
    <property type="project" value="UniProtKB-KW"/>
</dbReference>
<dbReference type="KEGG" id="ccb:Clocel_1164"/>
<keyword evidence="3" id="KW-1133">Transmembrane helix</keyword>
<dbReference type="Pfam" id="PF00015">
    <property type="entry name" value="MCPsignal"/>
    <property type="match status" value="1"/>
</dbReference>
<dbReference type="AlphaFoldDB" id="D9SUL5"/>
<dbReference type="EMBL" id="CP002160">
    <property type="protein sequence ID" value="ADL50920.1"/>
    <property type="molecule type" value="Genomic_DNA"/>
</dbReference>
<dbReference type="GO" id="GO:0016020">
    <property type="term" value="C:membrane"/>
    <property type="evidence" value="ECO:0007669"/>
    <property type="project" value="InterPro"/>
</dbReference>
<dbReference type="PANTHER" id="PTHR32089:SF112">
    <property type="entry name" value="LYSOZYME-LIKE PROTEIN-RELATED"/>
    <property type="match status" value="1"/>
</dbReference>
<dbReference type="InterPro" id="IPR004089">
    <property type="entry name" value="MCPsignal_dom"/>
</dbReference>
<dbReference type="HOGENOM" id="CLU_000445_107_18_9"/>
<keyword evidence="1 2" id="KW-0807">Transducer</keyword>
<dbReference type="Proteomes" id="UP000002730">
    <property type="component" value="Chromosome"/>
</dbReference>
<evidence type="ECO:0000259" key="4">
    <source>
        <dbReference type="PROSITE" id="PS50111"/>
    </source>
</evidence>
<feature type="transmembrane region" description="Helical" evidence="3">
    <location>
        <begin position="90"/>
        <end position="108"/>
    </location>
</feature>